<dbReference type="EMBL" id="JAQAGZ010000019">
    <property type="protein sequence ID" value="MCZ8515788.1"/>
    <property type="molecule type" value="Genomic_DNA"/>
</dbReference>
<dbReference type="Proteomes" id="UP001527882">
    <property type="component" value="Unassembled WGS sequence"/>
</dbReference>
<proteinExistence type="predicted"/>
<sequence>MQVRGRRFRPVWMGIGAIIIGMVLLFAISMADELPGGFADWRMSHAIGLNETIRIPLGRTPDEAVQKFRHFPFMQVIHREPLEGGVLLFIKRFTGQEGSDLQVEYVRKAWFGWKWVWGGGYGIGGNKNPKSPKSALNYMIMPRVNNSPFPMVFGDILDASVKSIIVTAGGAGSGQYTAKLAGAEAGHAIWFAFLPSSAEPPYDIQGFNPMGAPVAHLTTNDPHGSGSIDLRD</sequence>
<name>A0ABT4QG49_9BACL</name>
<comment type="caution">
    <text evidence="1">The sequence shown here is derived from an EMBL/GenBank/DDBJ whole genome shotgun (WGS) entry which is preliminary data.</text>
</comment>
<dbReference type="RefSeq" id="WP_269884316.1">
    <property type="nucleotide sequence ID" value="NZ_JAQAGZ010000019.1"/>
</dbReference>
<accession>A0ABT4QG49</accession>
<keyword evidence="2" id="KW-1185">Reference proteome</keyword>
<protein>
    <submittedName>
        <fullName evidence="1">Uncharacterized protein</fullName>
    </submittedName>
</protein>
<reference evidence="1 2" key="1">
    <citation type="submission" date="2022-12" db="EMBL/GenBank/DDBJ databases">
        <title>Draft genome sequence of Paenibacillus sp. dW9.</title>
        <authorList>
            <person name="Choi E.-W."/>
            <person name="Kim D.-U."/>
        </authorList>
    </citation>
    <scope>NUCLEOTIDE SEQUENCE [LARGE SCALE GENOMIC DNA]</scope>
    <source>
        <strain evidence="2">dW9</strain>
    </source>
</reference>
<organism evidence="1 2">
    <name type="scientific">Paenibacillus gyeongsangnamensis</name>
    <dbReference type="NCBI Taxonomy" id="3388067"/>
    <lineage>
        <taxon>Bacteria</taxon>
        <taxon>Bacillati</taxon>
        <taxon>Bacillota</taxon>
        <taxon>Bacilli</taxon>
        <taxon>Bacillales</taxon>
        <taxon>Paenibacillaceae</taxon>
        <taxon>Paenibacillus</taxon>
    </lineage>
</organism>
<evidence type="ECO:0000313" key="2">
    <source>
        <dbReference type="Proteomes" id="UP001527882"/>
    </source>
</evidence>
<gene>
    <name evidence="1" type="ORF">O9H85_25925</name>
</gene>
<evidence type="ECO:0000313" key="1">
    <source>
        <dbReference type="EMBL" id="MCZ8515788.1"/>
    </source>
</evidence>